<sequence length="143" mass="15299">MRSSRILKISCALLGTVLVLGFLSACSSLRAVKQSDTLKYCFQQGGQMIIDGETGNGGSYLICVFTDNYQCGLNALHKGLCPKGGLRITGYTTPAARYCVLTGGQYSVQPSLHSLHEQGVCSFDGQRCPVQDYYTGGCELPGL</sequence>
<dbReference type="AlphaFoldDB" id="A0A1X7AK62"/>
<dbReference type="RefSeq" id="WP_087109904.1">
    <property type="nucleotide sequence ID" value="NZ_CBCSCN010000003.1"/>
</dbReference>
<name>A0A1X7AK62_9GAMM</name>
<proteinExistence type="predicted"/>
<dbReference type="OrthoDB" id="7065744at2"/>
<evidence type="ECO:0000313" key="1">
    <source>
        <dbReference type="EMBL" id="SMA46952.1"/>
    </source>
</evidence>
<evidence type="ECO:0008006" key="3">
    <source>
        <dbReference type="Google" id="ProtNLM"/>
    </source>
</evidence>
<accession>A0A1X7AK62</accession>
<organism evidence="1 2">
    <name type="scientific">Parendozoicomonas haliclonae</name>
    <dbReference type="NCBI Taxonomy" id="1960125"/>
    <lineage>
        <taxon>Bacteria</taxon>
        <taxon>Pseudomonadati</taxon>
        <taxon>Pseudomonadota</taxon>
        <taxon>Gammaproteobacteria</taxon>
        <taxon>Oceanospirillales</taxon>
        <taxon>Endozoicomonadaceae</taxon>
        <taxon>Parendozoicomonas</taxon>
    </lineage>
</organism>
<dbReference type="EMBL" id="FWPT01000005">
    <property type="protein sequence ID" value="SMA46952.1"/>
    <property type="molecule type" value="Genomic_DNA"/>
</dbReference>
<evidence type="ECO:0000313" key="2">
    <source>
        <dbReference type="Proteomes" id="UP000196573"/>
    </source>
</evidence>
<dbReference type="PROSITE" id="PS51257">
    <property type="entry name" value="PROKAR_LIPOPROTEIN"/>
    <property type="match status" value="1"/>
</dbReference>
<reference evidence="1 2" key="1">
    <citation type="submission" date="2017-03" db="EMBL/GenBank/DDBJ databases">
        <authorList>
            <person name="Afonso C.L."/>
            <person name="Miller P.J."/>
            <person name="Scott M.A."/>
            <person name="Spackman E."/>
            <person name="Goraichik I."/>
            <person name="Dimitrov K.M."/>
            <person name="Suarez D.L."/>
            <person name="Swayne D.E."/>
        </authorList>
    </citation>
    <scope>NUCLEOTIDE SEQUENCE [LARGE SCALE GENOMIC DNA]</scope>
    <source>
        <strain evidence="1">SB41UT1</strain>
    </source>
</reference>
<protein>
    <recommendedName>
        <fullName evidence="3">Lipoprotein</fullName>
    </recommendedName>
</protein>
<dbReference type="Proteomes" id="UP000196573">
    <property type="component" value="Unassembled WGS sequence"/>
</dbReference>
<gene>
    <name evidence="1" type="ORF">EHSB41UT_02258</name>
</gene>
<keyword evidence="2" id="KW-1185">Reference proteome</keyword>